<evidence type="ECO:0000256" key="2">
    <source>
        <dbReference type="ARBA" id="ARBA00012157"/>
    </source>
</evidence>
<dbReference type="Gene3D" id="3.40.50.300">
    <property type="entry name" value="P-loop containing nucleotide triphosphate hydrolases"/>
    <property type="match status" value="1"/>
</dbReference>
<dbReference type="Proteomes" id="UP000000663">
    <property type="component" value="Chromosome"/>
</dbReference>
<dbReference type="Pfam" id="PF16575">
    <property type="entry name" value="CLP1_P"/>
    <property type="match status" value="1"/>
</dbReference>
<organism evidence="11 12">
    <name type="scientific">Methanocella arvoryzae (strain DSM 22066 / NBRC 105507 / MRE50)</name>
    <dbReference type="NCBI Taxonomy" id="351160"/>
    <lineage>
        <taxon>Archaea</taxon>
        <taxon>Methanobacteriati</taxon>
        <taxon>Methanobacteriota</taxon>
        <taxon>Stenosarchaea group</taxon>
        <taxon>Methanomicrobia</taxon>
        <taxon>Methanocellales</taxon>
        <taxon>Methanocellaceae</taxon>
        <taxon>Methanocella</taxon>
    </lineage>
</organism>
<protein>
    <recommendedName>
        <fullName evidence="2">polynucleotide 5'-hydroxyl-kinase</fullName>
        <ecNumber evidence="2">2.7.1.78</ecNumber>
    </recommendedName>
</protein>
<feature type="domain" description="Clp1 P-loop" evidence="10">
    <location>
        <begin position="30"/>
        <end position="194"/>
    </location>
</feature>
<dbReference type="InterPro" id="IPR032319">
    <property type="entry name" value="CLP1_P"/>
</dbReference>
<dbReference type="eggNOG" id="arCOG04127">
    <property type="taxonomic scope" value="Archaea"/>
</dbReference>
<evidence type="ECO:0000259" key="10">
    <source>
        <dbReference type="Pfam" id="PF16575"/>
    </source>
</evidence>
<dbReference type="InterPro" id="IPR027417">
    <property type="entry name" value="P-loop_NTPase"/>
</dbReference>
<gene>
    <name evidence="11" type="ORF">RRC355</name>
</gene>
<comment type="catalytic activity">
    <reaction evidence="9">
        <text>a 5'-end dephospho-2'-deoxyribonucleoside-DNA + ATP = a 5'-end 5'-phospho-2'-deoxyribonucleoside-DNA + ADP + H(+)</text>
        <dbReference type="Rhea" id="RHEA:15669"/>
        <dbReference type="Rhea" id="RHEA-COMP:13180"/>
        <dbReference type="Rhea" id="RHEA-COMP:13184"/>
        <dbReference type="ChEBI" id="CHEBI:15378"/>
        <dbReference type="ChEBI" id="CHEBI:30616"/>
        <dbReference type="ChEBI" id="CHEBI:136412"/>
        <dbReference type="ChEBI" id="CHEBI:136416"/>
        <dbReference type="ChEBI" id="CHEBI:456216"/>
        <dbReference type="EC" id="2.7.1.78"/>
    </reaction>
</comment>
<evidence type="ECO:0000256" key="1">
    <source>
        <dbReference type="ARBA" id="ARBA00001968"/>
    </source>
</evidence>
<dbReference type="InterPro" id="IPR045116">
    <property type="entry name" value="Clp1/Grc3"/>
</dbReference>
<dbReference type="STRING" id="351160.RRC355"/>
<evidence type="ECO:0000256" key="7">
    <source>
        <dbReference type="ARBA" id="ARBA00024737"/>
    </source>
</evidence>
<dbReference type="EC" id="2.7.1.78" evidence="2"/>
<dbReference type="PANTHER" id="PTHR12755">
    <property type="entry name" value="CLEAVAGE/POLYADENYLATION FACTOR IA SUBUNIT CLP1P"/>
    <property type="match status" value="1"/>
</dbReference>
<accession>Q0W0M1</accession>
<name>Q0W0M1_METAR</name>
<dbReference type="SUPFAM" id="SSF52540">
    <property type="entry name" value="P-loop containing nucleoside triphosphate hydrolases"/>
    <property type="match status" value="1"/>
</dbReference>
<keyword evidence="5" id="KW-0418">Kinase</keyword>
<comment type="function">
    <text evidence="7">Polynucleotide kinase that can phosphorylate the 5'-hydroxyl groups of both single-stranded RNA (ssRNA) and single-stranded DNA (ssDNA). Exhibits a strong preference for ssRNA.</text>
</comment>
<dbReference type="GO" id="GO:0006396">
    <property type="term" value="P:RNA processing"/>
    <property type="evidence" value="ECO:0007669"/>
    <property type="project" value="InterPro"/>
</dbReference>
<dbReference type="GO" id="GO:0005524">
    <property type="term" value="F:ATP binding"/>
    <property type="evidence" value="ECO:0007669"/>
    <property type="project" value="UniProtKB-KW"/>
</dbReference>
<evidence type="ECO:0000313" key="12">
    <source>
        <dbReference type="Proteomes" id="UP000000663"/>
    </source>
</evidence>
<keyword evidence="4" id="KW-0547">Nucleotide-binding</keyword>
<reference evidence="11 12" key="1">
    <citation type="journal article" date="2006" name="Science">
        <title>Genome of rice cluster I archaea -- the key methane producers in the rice rhizosphere.</title>
        <authorList>
            <person name="Erkel C."/>
            <person name="Kube M."/>
            <person name="Reinhardt R."/>
            <person name="Liesack W."/>
        </authorList>
    </citation>
    <scope>NUCLEOTIDE SEQUENCE [LARGE SCALE GENOMIC DNA]</scope>
    <source>
        <strain evidence="12">DSM 22066 / NBRC 105507 / MRE50</strain>
    </source>
</reference>
<dbReference type="AlphaFoldDB" id="Q0W0M1"/>
<evidence type="ECO:0000256" key="8">
    <source>
        <dbReference type="ARBA" id="ARBA00044641"/>
    </source>
</evidence>
<keyword evidence="12" id="KW-1185">Reference proteome</keyword>
<dbReference type="EMBL" id="AM114193">
    <property type="protein sequence ID" value="CAJ38072.1"/>
    <property type="molecule type" value="Genomic_DNA"/>
</dbReference>
<evidence type="ECO:0000313" key="11">
    <source>
        <dbReference type="EMBL" id="CAJ38072.1"/>
    </source>
</evidence>
<proteinExistence type="predicted"/>
<evidence type="ECO:0000256" key="3">
    <source>
        <dbReference type="ARBA" id="ARBA00022679"/>
    </source>
</evidence>
<keyword evidence="3" id="KW-0808">Transferase</keyword>
<evidence type="ECO:0000256" key="6">
    <source>
        <dbReference type="ARBA" id="ARBA00022840"/>
    </source>
</evidence>
<dbReference type="PANTHER" id="PTHR12755:SF3">
    <property type="entry name" value="POLYNUCLEOTIDE 5'-HYDROXYL-KINASE NOL9"/>
    <property type="match status" value="1"/>
</dbReference>
<comment type="cofactor">
    <cofactor evidence="1">
        <name>a divalent metal cation</name>
        <dbReference type="ChEBI" id="CHEBI:60240"/>
    </cofactor>
</comment>
<dbReference type="GO" id="GO:0051734">
    <property type="term" value="F:ATP-dependent polynucleotide 5'-hydroxyl-kinase activity"/>
    <property type="evidence" value="ECO:0007669"/>
    <property type="project" value="UniProtKB-EC"/>
</dbReference>
<comment type="catalytic activity">
    <reaction evidence="8">
        <text>a 5'-end dephospho-ribonucleoside-RNA + ATP = a 5'-end 5'-phospho-ribonucleoside-RNA + ADP + H(+)</text>
        <dbReference type="Rhea" id="RHEA:54580"/>
        <dbReference type="Rhea" id="RHEA-COMP:13936"/>
        <dbReference type="Rhea" id="RHEA-COMP:15179"/>
        <dbReference type="ChEBI" id="CHEBI:15378"/>
        <dbReference type="ChEBI" id="CHEBI:30616"/>
        <dbReference type="ChEBI" id="CHEBI:138282"/>
        <dbReference type="ChEBI" id="CHEBI:138284"/>
        <dbReference type="ChEBI" id="CHEBI:456216"/>
        <dbReference type="EC" id="2.7.1.78"/>
    </reaction>
</comment>
<dbReference type="KEGG" id="rci:RRC355"/>
<evidence type="ECO:0000256" key="4">
    <source>
        <dbReference type="ARBA" id="ARBA00022741"/>
    </source>
</evidence>
<sequence length="339" mass="37042">MRADMHEVTSSFEDILDRVSRSRITLVAGISDTGKSTLVRRLADELPAMVVDSDIGQSDMGPPSVVSLGYRREGRFHMTDGYFVGSVTPARHFLQLMAGVSRMVLQCNRYPLIVNTTGLATGGIGRTLLTEKINAVSPDLIITISTDNELSYLNAFRKCGIEIMNMMPGPDVREKSRAERNLLRGRAFREHFEGASVQSIALQDTGIERSLLNNGAVVSPDTIRSELGFDAVHVEVSGDEAIAVFEDLVPERETIALAFGTKVISAYAASDFENVLVGIIDRDGHLSGLGIVKSIDFDRKVINILTCAKDFSVIQFGTMKLDPETFASAGQFLPSFYRA</sequence>
<evidence type="ECO:0000256" key="5">
    <source>
        <dbReference type="ARBA" id="ARBA00022777"/>
    </source>
</evidence>
<keyword evidence="6" id="KW-0067">ATP-binding</keyword>
<evidence type="ECO:0000256" key="9">
    <source>
        <dbReference type="ARBA" id="ARBA00044673"/>
    </source>
</evidence>